<keyword evidence="2" id="KW-1185">Reference proteome</keyword>
<evidence type="ECO:0000313" key="2">
    <source>
        <dbReference type="Proteomes" id="UP000244937"/>
    </source>
</evidence>
<dbReference type="EMBL" id="CP029187">
    <property type="protein sequence ID" value="AWI25950.1"/>
    <property type="molecule type" value="Genomic_DNA"/>
</dbReference>
<dbReference type="OrthoDB" id="606446at2"/>
<evidence type="ECO:0008006" key="3">
    <source>
        <dbReference type="Google" id="ProtNLM"/>
    </source>
</evidence>
<evidence type="ECO:0000313" key="1">
    <source>
        <dbReference type="EMBL" id="AWI25950.1"/>
    </source>
</evidence>
<dbReference type="RefSeq" id="WP_108903730.1">
    <property type="nucleotide sequence ID" value="NZ_CP029187.1"/>
</dbReference>
<gene>
    <name evidence="1" type="ORF">HYN49_08580</name>
</gene>
<dbReference type="Proteomes" id="UP000244937">
    <property type="component" value="Chromosome"/>
</dbReference>
<dbReference type="InterPro" id="IPR006626">
    <property type="entry name" value="PbH1"/>
</dbReference>
<dbReference type="SUPFAM" id="SSF51126">
    <property type="entry name" value="Pectin lyase-like"/>
    <property type="match status" value="1"/>
</dbReference>
<reference evidence="1 2" key="1">
    <citation type="submission" date="2018-05" db="EMBL/GenBank/DDBJ databases">
        <title>Genome sequencing of Flavobacterium sp. HYN0049.</title>
        <authorList>
            <person name="Yi H."/>
            <person name="Baek C."/>
        </authorList>
    </citation>
    <scope>NUCLEOTIDE SEQUENCE [LARGE SCALE GENOMIC DNA]</scope>
    <source>
        <strain evidence="1 2">HYN0049</strain>
    </source>
</reference>
<dbReference type="SMART" id="SM00710">
    <property type="entry name" value="PbH1"/>
    <property type="match status" value="4"/>
</dbReference>
<dbReference type="AlphaFoldDB" id="A0A2S1SHS3"/>
<proteinExistence type="predicted"/>
<organism evidence="1 2">
    <name type="scientific">Flavobacterium pallidum</name>
    <dbReference type="NCBI Taxonomy" id="2172098"/>
    <lineage>
        <taxon>Bacteria</taxon>
        <taxon>Pseudomonadati</taxon>
        <taxon>Bacteroidota</taxon>
        <taxon>Flavobacteriia</taxon>
        <taxon>Flavobacteriales</taxon>
        <taxon>Flavobacteriaceae</taxon>
        <taxon>Flavobacterium</taxon>
    </lineage>
</organism>
<dbReference type="InterPro" id="IPR011050">
    <property type="entry name" value="Pectin_lyase_fold/virulence"/>
</dbReference>
<name>A0A2S1SHS3_9FLAO</name>
<dbReference type="InterPro" id="IPR012334">
    <property type="entry name" value="Pectin_lyas_fold"/>
</dbReference>
<protein>
    <recommendedName>
        <fullName evidence="3">Right handed beta helix domain-containing protein</fullName>
    </recommendedName>
</protein>
<sequence>MASIDTVESIAKLKAYPPSDKIIVYVKSYYDYDDFDPSMDYHLADGGGGMFRFDLKSNAIPDLGINFTSDHVERDAPGRWVRQYDGHINAAYFGIVKHPIQLAPTVKKNHERLQDAIDFCHRNAQGITYAGYSPSTDPFPDDLAYGDFTIYFPEGVYWLQPTESLILRSGTHLKGDTTTIIRLHEVLPSLDYLFKIDRGGIYRLCIETIKFNLSCHPSNDNRVGWLHAKGQPSDSGDFSGGLYGAIIKDVYVEEVGRHGIYFEGGEFVENDTSWNKTCNQFVYLENVWVERQFDYHNSFRITGQNVNMSFINCNPTMPNANFNDEHPTLLGAAFHVESVSQDTGFNQSLIFIGCDAGGAPGRPGEIGFYFKNARNVLIQNSWIEDSEFGIYVENCSAISILDNNFANAAANGGLNRSMLNPDRKGACIAVKNSVINVERNNVSIGYPDPEDIDGNYKYYNERFILGLTNEGTLEFNNTINSQNNYFANHMLSQTFGIAQYVEVKTIAVPFYHPQGDASPPCATKRGIITDGKKLVLLIKEKDVESPDNTIYRINSTLNAGETLHVFAEDADFTFVSMGIPEWTGKNIWLAFDEKFVLRQGHNATFVKFDGVNGNETCSYVLTSTY</sequence>
<dbReference type="KEGG" id="fpal:HYN49_08580"/>
<accession>A0A2S1SHS3</accession>
<dbReference type="Gene3D" id="2.160.20.10">
    <property type="entry name" value="Single-stranded right-handed beta-helix, Pectin lyase-like"/>
    <property type="match status" value="1"/>
</dbReference>